<proteinExistence type="predicted"/>
<feature type="transmembrane region" description="Helical" evidence="2">
    <location>
        <begin position="242"/>
        <end position="266"/>
    </location>
</feature>
<feature type="transmembrane region" description="Helical" evidence="2">
    <location>
        <begin position="273"/>
        <end position="297"/>
    </location>
</feature>
<feature type="transmembrane region" description="Helical" evidence="2">
    <location>
        <begin position="60"/>
        <end position="81"/>
    </location>
</feature>
<keyword evidence="2" id="KW-0812">Transmembrane</keyword>
<reference evidence="4" key="1">
    <citation type="journal article" date="2019" name="Int. J. Syst. Evol. Microbiol.">
        <title>The Global Catalogue of Microorganisms (GCM) 10K type strain sequencing project: providing services to taxonomists for standard genome sequencing and annotation.</title>
        <authorList>
            <consortium name="The Broad Institute Genomics Platform"/>
            <consortium name="The Broad Institute Genome Sequencing Center for Infectious Disease"/>
            <person name="Wu L."/>
            <person name="Ma J."/>
        </authorList>
    </citation>
    <scope>NUCLEOTIDE SEQUENCE [LARGE SCALE GENOMIC DNA]</scope>
    <source>
        <strain evidence="4">JCM 17986</strain>
    </source>
</reference>
<accession>A0ABP9I7E0</accession>
<evidence type="ECO:0000313" key="3">
    <source>
        <dbReference type="EMBL" id="GAA4990371.1"/>
    </source>
</evidence>
<evidence type="ECO:0000256" key="2">
    <source>
        <dbReference type="SAM" id="Phobius"/>
    </source>
</evidence>
<organism evidence="3 4">
    <name type="scientific">Yinghuangia aomiensis</name>
    <dbReference type="NCBI Taxonomy" id="676205"/>
    <lineage>
        <taxon>Bacteria</taxon>
        <taxon>Bacillati</taxon>
        <taxon>Actinomycetota</taxon>
        <taxon>Actinomycetes</taxon>
        <taxon>Kitasatosporales</taxon>
        <taxon>Streptomycetaceae</taxon>
        <taxon>Yinghuangia</taxon>
    </lineage>
</organism>
<evidence type="ECO:0000256" key="1">
    <source>
        <dbReference type="SAM" id="MobiDB-lite"/>
    </source>
</evidence>
<name>A0ABP9I7E0_9ACTN</name>
<feature type="compositionally biased region" description="Basic and acidic residues" evidence="1">
    <location>
        <begin position="17"/>
        <end position="29"/>
    </location>
</feature>
<gene>
    <name evidence="3" type="ORF">GCM10023205_72170</name>
</gene>
<keyword evidence="2" id="KW-1133">Transmembrane helix</keyword>
<dbReference type="Proteomes" id="UP001500466">
    <property type="component" value="Unassembled WGS sequence"/>
</dbReference>
<sequence>MGTVGTVGAPPRPSGRAPDRPADFPERPWRPRRATAPHGKAPQPRHRGLRLTSTPTLLRLYGIAVAVLAAGFAALLTRAVVAADDGLRVVGQGAGPQVVAANNLYLGLASMDAELANIVLVGDETGLGYTRADAQTAYRNARTAVAEALRASAANASGAAARDTVGRLVDGLGAYDNLAGQITYADAQDDARRLQDPSPALPNLRRATDMMHNGLLPSADALLDADAASVTRGYQDGRDGTALYAGLALAVGILLVLLLIGGQVFLFRRTHRVFNPILAAVTVAAMCVVAIGAGAAFDARDELDVAKHDAFDSVLALTRTKALVADANGDESRWLVDAANARQYADRYADTTRLLTMHFTRELDNITFDGEREAARTAYEANATYQAFDTKMRGMASADFRGAVDFNTSHRAGNSNWAYERLQSDLDAVVAINRTHMTAASDTGERDLGAWRWLGSAAAVALALATWRGIRPRLREYRNP</sequence>
<dbReference type="EMBL" id="BAABHS010000039">
    <property type="protein sequence ID" value="GAA4990371.1"/>
    <property type="molecule type" value="Genomic_DNA"/>
</dbReference>
<keyword evidence="2" id="KW-0472">Membrane</keyword>
<comment type="caution">
    <text evidence="3">The sequence shown here is derived from an EMBL/GenBank/DDBJ whole genome shotgun (WGS) entry which is preliminary data.</text>
</comment>
<protein>
    <recommendedName>
        <fullName evidence="5">Secreted protein</fullName>
    </recommendedName>
</protein>
<evidence type="ECO:0000313" key="4">
    <source>
        <dbReference type="Proteomes" id="UP001500466"/>
    </source>
</evidence>
<evidence type="ECO:0008006" key="5">
    <source>
        <dbReference type="Google" id="ProtNLM"/>
    </source>
</evidence>
<keyword evidence="4" id="KW-1185">Reference proteome</keyword>
<dbReference type="RefSeq" id="WP_345680044.1">
    <property type="nucleotide sequence ID" value="NZ_BAABHS010000039.1"/>
</dbReference>
<feature type="region of interest" description="Disordered" evidence="1">
    <location>
        <begin position="1"/>
        <end position="48"/>
    </location>
</feature>